<dbReference type="Pfam" id="PF08281">
    <property type="entry name" value="Sigma70_r4_2"/>
    <property type="match status" value="1"/>
</dbReference>
<dbReference type="InterPro" id="IPR014284">
    <property type="entry name" value="RNA_pol_sigma-70_dom"/>
</dbReference>
<dbReference type="SUPFAM" id="SSF88946">
    <property type="entry name" value="Sigma2 domain of RNA polymerase sigma factors"/>
    <property type="match status" value="1"/>
</dbReference>
<dbReference type="Proteomes" id="UP000260823">
    <property type="component" value="Unassembled WGS sequence"/>
</dbReference>
<feature type="domain" description="RNA polymerase sigma factor 70 region 4 type 2" evidence="6">
    <location>
        <begin position="126"/>
        <end position="171"/>
    </location>
</feature>
<evidence type="ECO:0000259" key="5">
    <source>
        <dbReference type="Pfam" id="PF04542"/>
    </source>
</evidence>
<dbReference type="PANTHER" id="PTHR43133">
    <property type="entry name" value="RNA POLYMERASE ECF-TYPE SIGMA FACTO"/>
    <property type="match status" value="1"/>
</dbReference>
<gene>
    <name evidence="7" type="ORF">DYU05_00520</name>
</gene>
<dbReference type="GO" id="GO:0006352">
    <property type="term" value="P:DNA-templated transcription initiation"/>
    <property type="evidence" value="ECO:0007669"/>
    <property type="project" value="InterPro"/>
</dbReference>
<keyword evidence="8" id="KW-1185">Reference proteome</keyword>
<sequence length="190" mass="21981">MKSDVKLTDSELLDLFANGNDNAFADIYNRYWKRLVALAYSYTKEKFAAEEIVQEVFVSLWNRRGHVKIETLNSYLATSIKFAVFKGIYTKSRHEKLLEKMPGSPSADLPEDLLHAKFLEEYVNGLVEQLPEKCRLVYQYSRQKGLSPQEIADEMNIAKKTVEAHLTKALKVLRLNLKEMMILIILLNQH</sequence>
<dbReference type="InterPro" id="IPR013325">
    <property type="entry name" value="RNA_pol_sigma_r2"/>
</dbReference>
<dbReference type="InterPro" id="IPR007627">
    <property type="entry name" value="RNA_pol_sigma70_r2"/>
</dbReference>
<dbReference type="EMBL" id="QWDE01000001">
    <property type="protein sequence ID" value="RFZ84154.1"/>
    <property type="molecule type" value="Genomic_DNA"/>
</dbReference>
<dbReference type="Gene3D" id="1.10.10.10">
    <property type="entry name" value="Winged helix-like DNA-binding domain superfamily/Winged helix DNA-binding domain"/>
    <property type="match status" value="1"/>
</dbReference>
<evidence type="ECO:0000313" key="8">
    <source>
        <dbReference type="Proteomes" id="UP000260823"/>
    </source>
</evidence>
<reference evidence="7 8" key="1">
    <citation type="submission" date="2018-08" db="EMBL/GenBank/DDBJ databases">
        <title>Mucilaginibacter terrae sp. nov., isolated from manganese diggings.</title>
        <authorList>
            <person name="Huang Y."/>
            <person name="Zhou Z."/>
        </authorList>
    </citation>
    <scope>NUCLEOTIDE SEQUENCE [LARGE SCALE GENOMIC DNA]</scope>
    <source>
        <strain evidence="7 8">ZH6</strain>
    </source>
</reference>
<dbReference type="InterPro" id="IPR039425">
    <property type="entry name" value="RNA_pol_sigma-70-like"/>
</dbReference>
<evidence type="ECO:0000256" key="3">
    <source>
        <dbReference type="ARBA" id="ARBA00023082"/>
    </source>
</evidence>
<dbReference type="SUPFAM" id="SSF88659">
    <property type="entry name" value="Sigma3 and sigma4 domains of RNA polymerase sigma factors"/>
    <property type="match status" value="1"/>
</dbReference>
<dbReference type="InterPro" id="IPR014327">
    <property type="entry name" value="RNA_pol_sigma70_bacteroid"/>
</dbReference>
<evidence type="ECO:0000259" key="6">
    <source>
        <dbReference type="Pfam" id="PF08281"/>
    </source>
</evidence>
<evidence type="ECO:0000313" key="7">
    <source>
        <dbReference type="EMBL" id="RFZ84154.1"/>
    </source>
</evidence>
<evidence type="ECO:0000256" key="4">
    <source>
        <dbReference type="ARBA" id="ARBA00023163"/>
    </source>
</evidence>
<dbReference type="PANTHER" id="PTHR43133:SF46">
    <property type="entry name" value="RNA POLYMERASE SIGMA-70 FACTOR ECF SUBFAMILY"/>
    <property type="match status" value="1"/>
</dbReference>
<comment type="caution">
    <text evidence="7">The sequence shown here is derived from an EMBL/GenBank/DDBJ whole genome shotgun (WGS) entry which is preliminary data.</text>
</comment>
<dbReference type="NCBIfam" id="TIGR02985">
    <property type="entry name" value="Sig70_bacteroi1"/>
    <property type="match status" value="1"/>
</dbReference>
<evidence type="ECO:0000256" key="1">
    <source>
        <dbReference type="ARBA" id="ARBA00010641"/>
    </source>
</evidence>
<dbReference type="GO" id="GO:0016987">
    <property type="term" value="F:sigma factor activity"/>
    <property type="evidence" value="ECO:0007669"/>
    <property type="project" value="UniProtKB-KW"/>
</dbReference>
<comment type="similarity">
    <text evidence="1">Belongs to the sigma-70 factor family. ECF subfamily.</text>
</comment>
<dbReference type="GO" id="GO:0003677">
    <property type="term" value="F:DNA binding"/>
    <property type="evidence" value="ECO:0007669"/>
    <property type="project" value="InterPro"/>
</dbReference>
<dbReference type="AlphaFoldDB" id="A0A3E2NT33"/>
<feature type="domain" description="RNA polymerase sigma-70 region 2" evidence="5">
    <location>
        <begin position="27"/>
        <end position="85"/>
    </location>
</feature>
<dbReference type="Gene3D" id="1.10.1740.10">
    <property type="match status" value="1"/>
</dbReference>
<name>A0A3E2NT33_9SPHI</name>
<organism evidence="7 8">
    <name type="scientific">Mucilaginibacter terrenus</name>
    <dbReference type="NCBI Taxonomy" id="2482727"/>
    <lineage>
        <taxon>Bacteria</taxon>
        <taxon>Pseudomonadati</taxon>
        <taxon>Bacteroidota</taxon>
        <taxon>Sphingobacteriia</taxon>
        <taxon>Sphingobacteriales</taxon>
        <taxon>Sphingobacteriaceae</taxon>
        <taxon>Mucilaginibacter</taxon>
    </lineage>
</organism>
<accession>A0A3E2NT33</accession>
<protein>
    <submittedName>
        <fullName evidence="7">RNA polymerase sigma-70 factor</fullName>
    </submittedName>
</protein>
<dbReference type="NCBIfam" id="TIGR02937">
    <property type="entry name" value="sigma70-ECF"/>
    <property type="match status" value="1"/>
</dbReference>
<keyword evidence="4" id="KW-0804">Transcription</keyword>
<dbReference type="InterPro" id="IPR013249">
    <property type="entry name" value="RNA_pol_sigma70_r4_t2"/>
</dbReference>
<keyword evidence="3" id="KW-0731">Sigma factor</keyword>
<proteinExistence type="inferred from homology"/>
<keyword evidence="2" id="KW-0805">Transcription regulation</keyword>
<dbReference type="InterPro" id="IPR013324">
    <property type="entry name" value="RNA_pol_sigma_r3/r4-like"/>
</dbReference>
<dbReference type="Pfam" id="PF04542">
    <property type="entry name" value="Sigma70_r2"/>
    <property type="match status" value="1"/>
</dbReference>
<evidence type="ECO:0000256" key="2">
    <source>
        <dbReference type="ARBA" id="ARBA00023015"/>
    </source>
</evidence>
<dbReference type="InterPro" id="IPR036388">
    <property type="entry name" value="WH-like_DNA-bd_sf"/>
</dbReference>